<evidence type="ECO:0000313" key="5">
    <source>
        <dbReference type="Proteomes" id="UP000001727"/>
    </source>
</evidence>
<dbReference type="KEGG" id="cur:cu0950"/>
<keyword evidence="2" id="KW-1133">Transmembrane helix</keyword>
<evidence type="ECO:0000313" key="4">
    <source>
        <dbReference type="EMBL" id="CAQ04910.1"/>
    </source>
</evidence>
<proteinExistence type="predicted"/>
<dbReference type="InterPro" id="IPR002575">
    <property type="entry name" value="Aminoglycoside_PTrfase"/>
</dbReference>
<organism evidence="4 5">
    <name type="scientific">Corynebacterium urealyticum (strain ATCC 43042 / DSM 7109)</name>
    <dbReference type="NCBI Taxonomy" id="504474"/>
    <lineage>
        <taxon>Bacteria</taxon>
        <taxon>Bacillati</taxon>
        <taxon>Actinomycetota</taxon>
        <taxon>Actinomycetes</taxon>
        <taxon>Mycobacteriales</taxon>
        <taxon>Corynebacteriaceae</taxon>
        <taxon>Corynebacterium</taxon>
    </lineage>
</organism>
<dbReference type="Proteomes" id="UP000001727">
    <property type="component" value="Chromosome"/>
</dbReference>
<sequence>MPARLAIRMSKQVAEHNPALSVAAVGESAQRVLAARFGGSPELSNPENLGGNGSSLVLRARVGHNDFLQERTVVVKQLPPQPSGEEPSSLADPEANRSRGSRRISFDRTGLFRELVAYQFTNTLAEESRPGPLLLAYDIQERLLILSDLGDGQNFAEVLTGLSAKDRRTALRKLGRSLGRMHVATAGKEESYDTLFRRQCQKHGYAFEDVVGQQPKIEETIILGLELMESNSISMHPEVIRLANLAASRQADATARAFTPFDLMPDNIVLAQRVFFLDYEWAGFRDIAFDVACVMAGFPQDLSTPALSDQETAEFLDAWRAEVVHYWPEFRDDGYFNEVLVATLIAWAFFSLALLYYGSDKVNDLREFDIEADDLKKLTTAQLIDLATTVDAILRFTAGLGEKRFAPVTELAENLLAALAPLGAHPQRRED</sequence>
<feature type="domain" description="Aminoglycoside phosphotransferase" evidence="3">
    <location>
        <begin position="124"/>
        <end position="320"/>
    </location>
</feature>
<keyword evidence="2" id="KW-0472">Membrane</keyword>
<evidence type="ECO:0000259" key="3">
    <source>
        <dbReference type="Pfam" id="PF01636"/>
    </source>
</evidence>
<gene>
    <name evidence="4" type="ordered locus">cu0950</name>
</gene>
<dbReference type="eggNOG" id="COG2334">
    <property type="taxonomic scope" value="Bacteria"/>
</dbReference>
<dbReference type="Pfam" id="PF01636">
    <property type="entry name" value="APH"/>
    <property type="match status" value="1"/>
</dbReference>
<dbReference type="STRING" id="504474.cu0950"/>
<evidence type="ECO:0000256" key="1">
    <source>
        <dbReference type="SAM" id="MobiDB-lite"/>
    </source>
</evidence>
<dbReference type="SUPFAM" id="SSF56112">
    <property type="entry name" value="Protein kinase-like (PK-like)"/>
    <property type="match status" value="1"/>
</dbReference>
<evidence type="ECO:0000256" key="2">
    <source>
        <dbReference type="SAM" id="Phobius"/>
    </source>
</evidence>
<keyword evidence="5" id="KW-1185">Reference proteome</keyword>
<dbReference type="InterPro" id="IPR011009">
    <property type="entry name" value="Kinase-like_dom_sf"/>
</dbReference>
<feature type="region of interest" description="Disordered" evidence="1">
    <location>
        <begin position="77"/>
        <end position="102"/>
    </location>
</feature>
<name>B1VDL2_CORU7</name>
<accession>B1VDL2</accession>
<keyword evidence="2" id="KW-0812">Transmembrane</keyword>
<dbReference type="Gene3D" id="3.90.1200.10">
    <property type="match status" value="1"/>
</dbReference>
<dbReference type="EMBL" id="AM942444">
    <property type="protein sequence ID" value="CAQ04910.1"/>
    <property type="molecule type" value="Genomic_DNA"/>
</dbReference>
<protein>
    <recommendedName>
        <fullName evidence="3">Aminoglycoside phosphotransferase domain-containing protein</fullName>
    </recommendedName>
</protein>
<feature type="transmembrane region" description="Helical" evidence="2">
    <location>
        <begin position="339"/>
        <end position="357"/>
    </location>
</feature>
<dbReference type="AlphaFoldDB" id="B1VDL2"/>
<dbReference type="HOGENOM" id="CLU_054723_0_0_11"/>
<reference evidence="4 5" key="1">
    <citation type="journal article" date="2008" name="J. Biotechnol.">
        <title>The lifestyle of Corynebacterium urealyticum derived from its complete genome sequence established by pyrosequencing.</title>
        <authorList>
            <person name="Tauch A."/>
            <person name="Trost E."/>
            <person name="Tilker A."/>
            <person name="Ludewig U."/>
            <person name="Schneiker S."/>
            <person name="Goesmann A."/>
            <person name="Arnold W."/>
            <person name="Bekel T."/>
            <person name="Brinkrolf K."/>
            <person name="Brune I."/>
            <person name="Goetker S."/>
            <person name="Kalinowski J."/>
            <person name="Kamp P.-B."/>
            <person name="Lobo F.P."/>
            <person name="Viehoever P."/>
            <person name="Weisshaar B."/>
            <person name="Soriano F."/>
            <person name="Droege M."/>
            <person name="Puehler A."/>
        </authorList>
    </citation>
    <scope>NUCLEOTIDE SEQUENCE [LARGE SCALE GENOMIC DNA]</scope>
    <source>
        <strain evidence="5">ATCC 43042 / DSM 7109</strain>
    </source>
</reference>